<keyword evidence="1" id="KW-0175">Coiled coil</keyword>
<name>A0ABP0N4R4_9DINO</name>
<evidence type="ECO:0000256" key="1">
    <source>
        <dbReference type="SAM" id="Coils"/>
    </source>
</evidence>
<gene>
    <name evidence="3" type="ORF">CCMP2556_LOCUS28526</name>
</gene>
<accession>A0ABP0N4R4</accession>
<proteinExistence type="predicted"/>
<sequence>MSTCFPPSNRHRGPRRQGSSGPRPQSEPPQTGQTGVTGVLPGVLPKLLDEIEDHLLRQTARPPVDASSWLQETAQLEIYAEEISSFSSFFKREAHLHSYDLCEAVHIAHLWGSHSSRTRAPNHRVRAVLRVAGVVQGGDKELRWARQQLKNCELEYLHLQQLLGSSEKQLSAQLRQVQEALEQEKRRVKQLERENHKRERSIARAAERAGGGELGLLAVDGNARALREVERLEAELEVFQMKNSNLRKQVEDEETRLQQNVRSREAQAVKYETLMAKLESEETQRRLAEEQRQVDSEQLEEEQLRAEIRPVLSRLQEQRRSGARSTERTLKDRLRRLEELRSQQVESWMTKRIMNKE</sequence>
<keyword evidence="4" id="KW-1185">Reference proteome</keyword>
<feature type="region of interest" description="Disordered" evidence="2">
    <location>
        <begin position="1"/>
        <end position="39"/>
    </location>
</feature>
<evidence type="ECO:0000313" key="4">
    <source>
        <dbReference type="Proteomes" id="UP001642484"/>
    </source>
</evidence>
<evidence type="ECO:0000313" key="3">
    <source>
        <dbReference type="EMBL" id="CAK9057902.1"/>
    </source>
</evidence>
<comment type="caution">
    <text evidence="3">The sequence shown here is derived from an EMBL/GenBank/DDBJ whole genome shotgun (WGS) entry which is preliminary data.</text>
</comment>
<organism evidence="3 4">
    <name type="scientific">Durusdinium trenchii</name>
    <dbReference type="NCBI Taxonomy" id="1381693"/>
    <lineage>
        <taxon>Eukaryota</taxon>
        <taxon>Sar</taxon>
        <taxon>Alveolata</taxon>
        <taxon>Dinophyceae</taxon>
        <taxon>Suessiales</taxon>
        <taxon>Symbiodiniaceae</taxon>
        <taxon>Durusdinium</taxon>
    </lineage>
</organism>
<evidence type="ECO:0000256" key="2">
    <source>
        <dbReference type="SAM" id="MobiDB-lite"/>
    </source>
</evidence>
<reference evidence="3 4" key="1">
    <citation type="submission" date="2024-02" db="EMBL/GenBank/DDBJ databases">
        <authorList>
            <person name="Chen Y."/>
            <person name="Shah S."/>
            <person name="Dougan E. K."/>
            <person name="Thang M."/>
            <person name="Chan C."/>
        </authorList>
    </citation>
    <scope>NUCLEOTIDE SEQUENCE [LARGE SCALE GENOMIC DNA]</scope>
</reference>
<feature type="coiled-coil region" evidence="1">
    <location>
        <begin position="167"/>
        <end position="343"/>
    </location>
</feature>
<dbReference type="Proteomes" id="UP001642484">
    <property type="component" value="Unassembled WGS sequence"/>
</dbReference>
<protein>
    <submittedName>
        <fullName evidence="3">Uncharacterized protein</fullName>
    </submittedName>
</protein>
<dbReference type="EMBL" id="CAXAMN010021317">
    <property type="protein sequence ID" value="CAK9057902.1"/>
    <property type="molecule type" value="Genomic_DNA"/>
</dbReference>